<name>A0A2P5BS73_PARAD</name>
<feature type="region of interest" description="Disordered" evidence="1">
    <location>
        <begin position="1"/>
        <end position="32"/>
    </location>
</feature>
<keyword evidence="3" id="KW-1185">Reference proteome</keyword>
<evidence type="ECO:0000313" key="2">
    <source>
        <dbReference type="EMBL" id="PON51657.1"/>
    </source>
</evidence>
<evidence type="ECO:0000256" key="1">
    <source>
        <dbReference type="SAM" id="MobiDB-lite"/>
    </source>
</evidence>
<protein>
    <submittedName>
        <fullName evidence="2">Uncharacterized protein</fullName>
    </submittedName>
</protein>
<proteinExistence type="predicted"/>
<feature type="compositionally biased region" description="Polar residues" evidence="1">
    <location>
        <begin position="1"/>
        <end position="12"/>
    </location>
</feature>
<evidence type="ECO:0000313" key="3">
    <source>
        <dbReference type="Proteomes" id="UP000237105"/>
    </source>
</evidence>
<feature type="compositionally biased region" description="Gly residues" evidence="1">
    <location>
        <begin position="22"/>
        <end position="32"/>
    </location>
</feature>
<dbReference type="Proteomes" id="UP000237105">
    <property type="component" value="Unassembled WGS sequence"/>
</dbReference>
<dbReference type="EMBL" id="JXTB01000230">
    <property type="protein sequence ID" value="PON51657.1"/>
    <property type="molecule type" value="Genomic_DNA"/>
</dbReference>
<dbReference type="AlphaFoldDB" id="A0A2P5BS73"/>
<reference evidence="3" key="1">
    <citation type="submission" date="2016-06" db="EMBL/GenBank/DDBJ databases">
        <title>Parallel loss of symbiosis genes in relatives of nitrogen-fixing non-legume Parasponia.</title>
        <authorList>
            <person name="Van Velzen R."/>
            <person name="Holmer R."/>
            <person name="Bu F."/>
            <person name="Rutten L."/>
            <person name="Van Zeijl A."/>
            <person name="Liu W."/>
            <person name="Santuari L."/>
            <person name="Cao Q."/>
            <person name="Sharma T."/>
            <person name="Shen D."/>
            <person name="Roswanjaya Y."/>
            <person name="Wardhani T."/>
            <person name="Kalhor M.S."/>
            <person name="Jansen J."/>
            <person name="Van den Hoogen J."/>
            <person name="Gungor B."/>
            <person name="Hartog M."/>
            <person name="Hontelez J."/>
            <person name="Verver J."/>
            <person name="Yang W.-C."/>
            <person name="Schijlen E."/>
            <person name="Repin R."/>
            <person name="Schilthuizen M."/>
            <person name="Schranz E."/>
            <person name="Heidstra R."/>
            <person name="Miyata K."/>
            <person name="Fedorova E."/>
            <person name="Kohlen W."/>
            <person name="Bisseling T."/>
            <person name="Smit S."/>
            <person name="Geurts R."/>
        </authorList>
    </citation>
    <scope>NUCLEOTIDE SEQUENCE [LARGE SCALE GENOMIC DNA]</scope>
    <source>
        <strain evidence="3">cv. WU1-14</strain>
    </source>
</reference>
<gene>
    <name evidence="2" type="ORF">PanWU01x14_214790</name>
</gene>
<accession>A0A2P5BS73</accession>
<sequence length="32" mass="3382">MLTMETRSQNTIPKALPPNPGGTNGGGHFLFP</sequence>
<organism evidence="2 3">
    <name type="scientific">Parasponia andersonii</name>
    <name type="common">Sponia andersonii</name>
    <dbReference type="NCBI Taxonomy" id="3476"/>
    <lineage>
        <taxon>Eukaryota</taxon>
        <taxon>Viridiplantae</taxon>
        <taxon>Streptophyta</taxon>
        <taxon>Embryophyta</taxon>
        <taxon>Tracheophyta</taxon>
        <taxon>Spermatophyta</taxon>
        <taxon>Magnoliopsida</taxon>
        <taxon>eudicotyledons</taxon>
        <taxon>Gunneridae</taxon>
        <taxon>Pentapetalae</taxon>
        <taxon>rosids</taxon>
        <taxon>fabids</taxon>
        <taxon>Rosales</taxon>
        <taxon>Cannabaceae</taxon>
        <taxon>Parasponia</taxon>
    </lineage>
</organism>
<comment type="caution">
    <text evidence="2">The sequence shown here is derived from an EMBL/GenBank/DDBJ whole genome shotgun (WGS) entry which is preliminary data.</text>
</comment>